<feature type="chain" id="PRO_5045166115" description="SprT-like domain-containing protein" evidence="2">
    <location>
        <begin position="20"/>
        <end position="497"/>
    </location>
</feature>
<evidence type="ECO:0000256" key="2">
    <source>
        <dbReference type="SAM" id="SignalP"/>
    </source>
</evidence>
<comment type="caution">
    <text evidence="3">The sequence shown here is derived from an EMBL/GenBank/DDBJ whole genome shotgun (WGS) entry which is preliminary data.</text>
</comment>
<organism evidence="3 4">
    <name type="scientific">Chryseolinea lacunae</name>
    <dbReference type="NCBI Taxonomy" id="2801331"/>
    <lineage>
        <taxon>Bacteria</taxon>
        <taxon>Pseudomonadati</taxon>
        <taxon>Bacteroidota</taxon>
        <taxon>Cytophagia</taxon>
        <taxon>Cytophagales</taxon>
        <taxon>Fulvivirgaceae</taxon>
        <taxon>Chryseolinea</taxon>
    </lineage>
</organism>
<gene>
    <name evidence="3" type="ORF">JI741_01925</name>
</gene>
<accession>A0ABS1KKH2</accession>
<feature type="signal peptide" evidence="2">
    <location>
        <begin position="1"/>
        <end position="19"/>
    </location>
</feature>
<proteinExistence type="predicted"/>
<keyword evidence="2" id="KW-0732">Signal</keyword>
<name>A0ABS1KKH2_9BACT</name>
<sequence length="497" mass="54023">MNRIANGVAILFVMAFAFSCEDQSPAPVLPANGVSYTHVAPQKDANLLSLLKLYELATATSRTEGNVFDSLAMDDAVKVINPERDITRYSLLLHDIDNGFENLVVRENDSTVYSYILRYEPDPDWLASLNGVFDSRTFTGTLVMMEIDRRENMRVVFDHGAGVKYIAPKSTTGRDDCDDAKPGLIVKPNAPGKGPIKGGGSTSTGGGGGGGAGGGGGGGGSNCHWSTYSATGGLIIDCPGIPLLFFLRTACDGGGATDSNPNDSEDPIGVLPPATLMSIRIKLDTSVLNNPKALCIYNALSGQKLFRDLLKDFTSDISPFNLTFKLGNLKPRFGQTEPSANYMNMVTTIDRHYINVNGSLLVAKTFLHESIHARLYSELSKVEGYESVDPNDFPKLFDAYSIVKMPASQGTKLPNPTNYVQHQIMAKKYVDVMAKALWEFDVNNHDNSLITMDNYRALAWQGLRGTQAYHDLTADQRAKMDADAQFINLLSTNTVCQ</sequence>
<reference evidence="3 4" key="1">
    <citation type="submission" date="2021-01" db="EMBL/GenBank/DDBJ databases">
        <title>Chryseolinea sp. Jin1 Genome sequencing and assembly.</title>
        <authorList>
            <person name="Kim I."/>
        </authorList>
    </citation>
    <scope>NUCLEOTIDE SEQUENCE [LARGE SCALE GENOMIC DNA]</scope>
    <source>
        <strain evidence="3 4">Jin1</strain>
    </source>
</reference>
<dbReference type="PROSITE" id="PS51257">
    <property type="entry name" value="PROKAR_LIPOPROTEIN"/>
    <property type="match status" value="1"/>
</dbReference>
<dbReference type="EMBL" id="JAERRB010000001">
    <property type="protein sequence ID" value="MBL0739953.1"/>
    <property type="molecule type" value="Genomic_DNA"/>
</dbReference>
<dbReference type="RefSeq" id="WP_202006914.1">
    <property type="nucleotide sequence ID" value="NZ_JAERRB010000001.1"/>
</dbReference>
<evidence type="ECO:0000313" key="4">
    <source>
        <dbReference type="Proteomes" id="UP000613030"/>
    </source>
</evidence>
<feature type="compositionally biased region" description="Basic and acidic residues" evidence="1">
    <location>
        <begin position="172"/>
        <end position="181"/>
    </location>
</feature>
<keyword evidence="4" id="KW-1185">Reference proteome</keyword>
<evidence type="ECO:0008006" key="5">
    <source>
        <dbReference type="Google" id="ProtNLM"/>
    </source>
</evidence>
<dbReference type="Proteomes" id="UP000613030">
    <property type="component" value="Unassembled WGS sequence"/>
</dbReference>
<feature type="region of interest" description="Disordered" evidence="1">
    <location>
        <begin position="171"/>
        <end position="216"/>
    </location>
</feature>
<protein>
    <recommendedName>
        <fullName evidence="5">SprT-like domain-containing protein</fullName>
    </recommendedName>
</protein>
<feature type="compositionally biased region" description="Gly residues" evidence="1">
    <location>
        <begin position="195"/>
        <end position="216"/>
    </location>
</feature>
<evidence type="ECO:0000256" key="1">
    <source>
        <dbReference type="SAM" id="MobiDB-lite"/>
    </source>
</evidence>
<evidence type="ECO:0000313" key="3">
    <source>
        <dbReference type="EMBL" id="MBL0739953.1"/>
    </source>
</evidence>